<dbReference type="eggNOG" id="COG1100">
    <property type="taxonomic scope" value="Bacteria"/>
</dbReference>
<evidence type="ECO:0000313" key="3">
    <source>
        <dbReference type="Proteomes" id="UP000077603"/>
    </source>
</evidence>
<evidence type="ECO:0000259" key="1">
    <source>
        <dbReference type="Pfam" id="PF10593"/>
    </source>
</evidence>
<organism evidence="2 3">
    <name type="scientific">Brevundimonas naejangsanensis</name>
    <dbReference type="NCBI Taxonomy" id="588932"/>
    <lineage>
        <taxon>Bacteria</taxon>
        <taxon>Pseudomonadati</taxon>
        <taxon>Pseudomonadota</taxon>
        <taxon>Alphaproteobacteria</taxon>
        <taxon>Caulobacterales</taxon>
        <taxon>Caulobacteraceae</taxon>
        <taxon>Brevundimonas</taxon>
    </lineage>
</organism>
<dbReference type="RefSeq" id="WP_025977815.1">
    <property type="nucleotide sequence ID" value="NZ_CP015614.1"/>
</dbReference>
<dbReference type="InterPro" id="IPR018310">
    <property type="entry name" value="Put_endonuclease_Z1-dom"/>
</dbReference>
<name>A0A172Y300_9CAUL</name>
<proteinExistence type="predicted"/>
<evidence type="ECO:0000313" key="2">
    <source>
        <dbReference type="EMBL" id="ANF53532.1"/>
    </source>
</evidence>
<dbReference type="AlphaFoldDB" id="A0A172Y300"/>
<dbReference type="OrthoDB" id="436461at2"/>
<dbReference type="STRING" id="588932.DA69_01350"/>
<keyword evidence="3" id="KW-1185">Reference proteome</keyword>
<dbReference type="Gene3D" id="3.40.50.300">
    <property type="entry name" value="P-loop containing nucleotide triphosphate hydrolases"/>
    <property type="match status" value="1"/>
</dbReference>
<feature type="domain" description="Putative endonuclease Z1" evidence="1">
    <location>
        <begin position="395"/>
        <end position="623"/>
    </location>
</feature>
<dbReference type="Proteomes" id="UP000077603">
    <property type="component" value="Chromosome"/>
</dbReference>
<dbReference type="KEGG" id="bne:DA69_01350"/>
<dbReference type="InterPro" id="IPR027417">
    <property type="entry name" value="P-loop_NTPase"/>
</dbReference>
<protein>
    <recommendedName>
        <fullName evidence="1">Putative endonuclease Z1 domain-containing protein</fullName>
    </recommendedName>
</protein>
<sequence length="898" mass="100830">MSDTAYDLLRTVVRPLIAKTGAPTPEAIRAAIGQFRVLDSFTVSDDQAEQLAREIESQFDIHMTIGGVVQDEGFTEWYPAAKARIEPYYWDRYRMLMEERNFAPQVLATMDGVTDRIAGLLEDPGKPGEWDRRGMVVGHVQSGKTANYTGLICKAADAGYKLIVVIAGIHNNLRNQTQQRIDEGFVGRDSGKPKKPHIGVSKFSSTRTPITLTNATSDFNSRIADAAGMDIGSLNVPLVLVIKKNMHTLRNLTEWLRAHNTGWTKSLVDYPMLLIDDEADNASINTSANPDEATKINQKIRELLNLFNRKCYVGYTATPFANIFIDPDTNDEMLKADLFPRNFIVTLDAPSNYFGASRIFQDETGGEFIRSITDNADHLPMSHKQPHVVTGLPASLEEAVRTFVIARTLRVLRGQGARHTSMLVNASRFTAVQKQLRNLIHDYLNRLVRAVRHEASRPAVEALANEHMRALHDTWLKEHHHLGHSWEDVQEALLEGAAPIGVVEVNSGSAGTLAYDAHEETGLQVIAVGGFSLSRGLTLEGLTVSYFLRNSMMYDTLLQMGRWFGYRPGYEDLCRIWMPPETRGWYEHISESIEELRDELRRMERLKLTPEQFGLRVRAHPDTLIVTARNKMRTAQSVPMVIGLSNRFVETYALWSDTVRTEANRRAAVEFVDAVRAEKGHDGSSGQWSGRHRVWQDVDHALVEQFIRSFRNNDRSLATQSEPVAAFIREVAKQGQDRWDVAIVGVSDDGSYPDPDFSVRCQRRTGVAEKEHKDLILVGTKSRVSSRGVEAIGLSEDERTLARDEFFAGRKASDPATQNVPDRAYRRVRKRPLLVIQPIHLTADDGDAASMTDKPLITWGISFPPADGNPPTVEYAVARLWWQQYMGEDALDEEVDGE</sequence>
<dbReference type="EMBL" id="CP015614">
    <property type="protein sequence ID" value="ANF53532.1"/>
    <property type="molecule type" value="Genomic_DNA"/>
</dbReference>
<reference evidence="2 3" key="1">
    <citation type="journal article" date="2014" name="Genome Announc.">
        <title>Genome Sequence of a Promising Hydrogen-Producing Facultative Anaerobic Bacterium, Brevundimonas naejangsanensis Strain B1.</title>
        <authorList>
            <person name="Su H."/>
            <person name="Zhang T."/>
            <person name="Bao M."/>
            <person name="Jiang Y."/>
            <person name="Wang Y."/>
            <person name="Tan T."/>
        </authorList>
    </citation>
    <scope>NUCLEOTIDE SEQUENCE [LARGE SCALE GENOMIC DNA]</scope>
    <source>
        <strain evidence="2 3">B1</strain>
    </source>
</reference>
<dbReference type="SUPFAM" id="SSF52540">
    <property type="entry name" value="P-loop containing nucleoside triphosphate hydrolases"/>
    <property type="match status" value="1"/>
</dbReference>
<accession>A0A172Y300</accession>
<gene>
    <name evidence="2" type="ORF">DA69_01350</name>
</gene>
<dbReference type="Pfam" id="PF10593">
    <property type="entry name" value="Z1"/>
    <property type="match status" value="1"/>
</dbReference>